<gene>
    <name evidence="1" type="ORF">TSUD_143840</name>
</gene>
<name>A0A2Z6MDX9_TRISU</name>
<dbReference type="Proteomes" id="UP000242715">
    <property type="component" value="Unassembled WGS sequence"/>
</dbReference>
<keyword evidence="2" id="KW-1185">Reference proteome</keyword>
<organism evidence="1 2">
    <name type="scientific">Trifolium subterraneum</name>
    <name type="common">Subterranean clover</name>
    <dbReference type="NCBI Taxonomy" id="3900"/>
    <lineage>
        <taxon>Eukaryota</taxon>
        <taxon>Viridiplantae</taxon>
        <taxon>Streptophyta</taxon>
        <taxon>Embryophyta</taxon>
        <taxon>Tracheophyta</taxon>
        <taxon>Spermatophyta</taxon>
        <taxon>Magnoliopsida</taxon>
        <taxon>eudicotyledons</taxon>
        <taxon>Gunneridae</taxon>
        <taxon>Pentapetalae</taxon>
        <taxon>rosids</taxon>
        <taxon>fabids</taxon>
        <taxon>Fabales</taxon>
        <taxon>Fabaceae</taxon>
        <taxon>Papilionoideae</taxon>
        <taxon>50 kb inversion clade</taxon>
        <taxon>NPAAA clade</taxon>
        <taxon>Hologalegina</taxon>
        <taxon>IRL clade</taxon>
        <taxon>Trifolieae</taxon>
        <taxon>Trifolium</taxon>
    </lineage>
</organism>
<sequence>MKSKIDAINLYESSGYGGGGVYRPTNSCSARYGTNTSDENGRERQGLYISGTPVNHLFDGSP</sequence>
<evidence type="ECO:0000313" key="2">
    <source>
        <dbReference type="Proteomes" id="UP000242715"/>
    </source>
</evidence>
<accession>A0A2Z6MDX9</accession>
<evidence type="ECO:0000313" key="1">
    <source>
        <dbReference type="EMBL" id="GAU30936.1"/>
    </source>
</evidence>
<proteinExistence type="predicted"/>
<dbReference type="EMBL" id="DF973440">
    <property type="protein sequence ID" value="GAU30936.1"/>
    <property type="molecule type" value="Genomic_DNA"/>
</dbReference>
<reference evidence="2" key="1">
    <citation type="journal article" date="2017" name="Front. Plant Sci.">
        <title>Climate Clever Clovers: New Paradigm to Reduce the Environmental Footprint of Ruminants by Breeding Low Methanogenic Forages Utilizing Haplotype Variation.</title>
        <authorList>
            <person name="Kaur P."/>
            <person name="Appels R."/>
            <person name="Bayer P.E."/>
            <person name="Keeble-Gagnere G."/>
            <person name="Wang J."/>
            <person name="Hirakawa H."/>
            <person name="Shirasawa K."/>
            <person name="Vercoe P."/>
            <person name="Stefanova K."/>
            <person name="Durmic Z."/>
            <person name="Nichols P."/>
            <person name="Revell C."/>
            <person name="Isobe S.N."/>
            <person name="Edwards D."/>
            <person name="Erskine W."/>
        </authorList>
    </citation>
    <scope>NUCLEOTIDE SEQUENCE [LARGE SCALE GENOMIC DNA]</scope>
    <source>
        <strain evidence="2">cv. Daliak</strain>
    </source>
</reference>
<protein>
    <submittedName>
        <fullName evidence="1">Uncharacterized protein</fullName>
    </submittedName>
</protein>
<dbReference type="AlphaFoldDB" id="A0A2Z6MDX9"/>